<name>A0A0F4L935_9LACO</name>
<dbReference type="GO" id="GO:0008855">
    <property type="term" value="F:exodeoxyribonuclease VII activity"/>
    <property type="evidence" value="ECO:0007669"/>
    <property type="project" value="UniProtKB-UniRule"/>
</dbReference>
<dbReference type="Proteomes" id="UP000033533">
    <property type="component" value="Unassembled WGS sequence"/>
</dbReference>
<dbReference type="SUPFAM" id="SSF116842">
    <property type="entry name" value="XseB-like"/>
    <property type="match status" value="1"/>
</dbReference>
<evidence type="ECO:0000313" key="9">
    <source>
        <dbReference type="Proteomes" id="UP000033533"/>
    </source>
</evidence>
<dbReference type="PATRIC" id="fig|1218493.3.peg.1266"/>
<comment type="caution">
    <text evidence="8">The sequence shown here is derived from an EMBL/GenBank/DDBJ whole genome shotgun (WGS) entry which is preliminary data.</text>
</comment>
<comment type="subcellular location">
    <subcellularLocation>
        <location evidence="6">Cytoplasm</location>
    </subcellularLocation>
</comment>
<dbReference type="InterPro" id="IPR003761">
    <property type="entry name" value="Exonuc_VII_S"/>
</dbReference>
<keyword evidence="4 6" id="KW-0378">Hydrolase</keyword>
<evidence type="ECO:0000256" key="4">
    <source>
        <dbReference type="ARBA" id="ARBA00022801"/>
    </source>
</evidence>
<dbReference type="PANTHER" id="PTHR34137:SF1">
    <property type="entry name" value="EXODEOXYRIBONUCLEASE 7 SMALL SUBUNIT"/>
    <property type="match status" value="1"/>
</dbReference>
<dbReference type="HAMAP" id="MF_00337">
    <property type="entry name" value="Exonuc_7_S"/>
    <property type="match status" value="1"/>
</dbReference>
<dbReference type="HOGENOM" id="CLU_145918_3_2_9"/>
<keyword evidence="2 6" id="KW-0963">Cytoplasm</keyword>
<dbReference type="GO" id="GO:0006308">
    <property type="term" value="P:DNA catabolic process"/>
    <property type="evidence" value="ECO:0007669"/>
    <property type="project" value="UniProtKB-UniRule"/>
</dbReference>
<dbReference type="Pfam" id="PF02609">
    <property type="entry name" value="Exonuc_VII_S"/>
    <property type="match status" value="1"/>
</dbReference>
<dbReference type="Gene3D" id="1.10.287.1040">
    <property type="entry name" value="Exonuclease VII, small subunit"/>
    <property type="match status" value="1"/>
</dbReference>
<comment type="subunit">
    <text evidence="6">Heterooligomer composed of large and small subunits.</text>
</comment>
<dbReference type="STRING" id="1218493.JF76_12060"/>
<proteinExistence type="inferred from homology"/>
<dbReference type="NCBIfam" id="NF002138">
    <property type="entry name" value="PRK00977.1-2"/>
    <property type="match status" value="1"/>
</dbReference>
<keyword evidence="3 6" id="KW-0540">Nuclease</keyword>
<organism evidence="8 9">
    <name type="scientific">Lactobacillus kullabergensis</name>
    <dbReference type="NCBI Taxonomy" id="1218493"/>
    <lineage>
        <taxon>Bacteria</taxon>
        <taxon>Bacillati</taxon>
        <taxon>Bacillota</taxon>
        <taxon>Bacilli</taxon>
        <taxon>Lactobacillales</taxon>
        <taxon>Lactobacillaceae</taxon>
        <taxon>Lactobacillus</taxon>
    </lineage>
</organism>
<accession>A0A0F4L935</accession>
<gene>
    <name evidence="6 8" type="primary">xseB</name>
    <name evidence="8" type="ORF">JF76_12060</name>
</gene>
<dbReference type="NCBIfam" id="NF002140">
    <property type="entry name" value="PRK00977.1-4"/>
    <property type="match status" value="1"/>
</dbReference>
<evidence type="ECO:0000256" key="1">
    <source>
        <dbReference type="ARBA" id="ARBA00009998"/>
    </source>
</evidence>
<dbReference type="RefSeq" id="WP_045928268.1">
    <property type="nucleotide sequence ID" value="NZ_JBHSZS010000010.1"/>
</dbReference>
<sequence length="80" mass="8910">MATKKNNFEEELTELQTIVNNLENGDIPLEDALEQFQTGVKLSRNLNKKLTEAEETVAKLIDSDGTEHKLDPNDAAAPEK</sequence>
<dbReference type="GO" id="GO:0009318">
    <property type="term" value="C:exodeoxyribonuclease VII complex"/>
    <property type="evidence" value="ECO:0007669"/>
    <property type="project" value="UniProtKB-UniRule"/>
</dbReference>
<comment type="catalytic activity">
    <reaction evidence="6">
        <text>Exonucleolytic cleavage in either 5'- to 3'- or 3'- to 5'-direction to yield nucleoside 5'-phosphates.</text>
        <dbReference type="EC" id="3.1.11.6"/>
    </reaction>
</comment>
<comment type="similarity">
    <text evidence="1 6">Belongs to the XseB family.</text>
</comment>
<evidence type="ECO:0000256" key="2">
    <source>
        <dbReference type="ARBA" id="ARBA00022490"/>
    </source>
</evidence>
<dbReference type="EC" id="3.1.11.6" evidence="6"/>
<keyword evidence="7" id="KW-0175">Coiled coil</keyword>
<dbReference type="AlphaFoldDB" id="A0A0F4L935"/>
<dbReference type="GO" id="GO:0005829">
    <property type="term" value="C:cytosol"/>
    <property type="evidence" value="ECO:0007669"/>
    <property type="project" value="TreeGrafter"/>
</dbReference>
<keyword evidence="5 6" id="KW-0269">Exonuclease</keyword>
<evidence type="ECO:0000313" key="8">
    <source>
        <dbReference type="EMBL" id="KJY55120.1"/>
    </source>
</evidence>
<evidence type="ECO:0000256" key="6">
    <source>
        <dbReference type="HAMAP-Rule" id="MF_00337"/>
    </source>
</evidence>
<protein>
    <recommendedName>
        <fullName evidence="6">Exodeoxyribonuclease 7 small subunit</fullName>
        <ecNumber evidence="6">3.1.11.6</ecNumber>
    </recommendedName>
    <alternativeName>
        <fullName evidence="6">Exodeoxyribonuclease VII small subunit</fullName>
        <shortName evidence="6">Exonuclease VII small subunit</shortName>
    </alternativeName>
</protein>
<evidence type="ECO:0000256" key="7">
    <source>
        <dbReference type="SAM" id="Coils"/>
    </source>
</evidence>
<evidence type="ECO:0000256" key="5">
    <source>
        <dbReference type="ARBA" id="ARBA00022839"/>
    </source>
</evidence>
<dbReference type="EMBL" id="JXBY01000020">
    <property type="protein sequence ID" value="KJY55120.1"/>
    <property type="molecule type" value="Genomic_DNA"/>
</dbReference>
<dbReference type="InterPro" id="IPR037004">
    <property type="entry name" value="Exonuc_VII_ssu_sf"/>
</dbReference>
<feature type="coiled-coil region" evidence="7">
    <location>
        <begin position="5"/>
        <end position="63"/>
    </location>
</feature>
<evidence type="ECO:0000256" key="3">
    <source>
        <dbReference type="ARBA" id="ARBA00022722"/>
    </source>
</evidence>
<reference evidence="8 9" key="1">
    <citation type="submission" date="2014-12" db="EMBL/GenBank/DDBJ databases">
        <title>Comparative genomics of the lactic acid bacteria isolated from the honey bee gut.</title>
        <authorList>
            <person name="Ellegaard K.M."/>
            <person name="Tamarit D."/>
            <person name="Javelind E."/>
            <person name="Olofsson T."/>
            <person name="Andersson S.G."/>
            <person name="Vasquez A."/>
        </authorList>
    </citation>
    <scope>NUCLEOTIDE SEQUENCE [LARGE SCALE GENOMIC DNA]</scope>
    <source>
        <strain evidence="8 9">Biut2</strain>
    </source>
</reference>
<dbReference type="OrthoDB" id="9798666at2"/>
<dbReference type="PANTHER" id="PTHR34137">
    <property type="entry name" value="EXODEOXYRIBONUCLEASE 7 SMALL SUBUNIT"/>
    <property type="match status" value="1"/>
</dbReference>
<comment type="function">
    <text evidence="6">Bidirectionally degrades single-stranded DNA into large acid-insoluble oligonucleotides, which are then degraded further into small acid-soluble oligonucleotides.</text>
</comment>
<dbReference type="NCBIfam" id="TIGR01280">
    <property type="entry name" value="xseB"/>
    <property type="match status" value="1"/>
</dbReference>